<proteinExistence type="predicted"/>
<evidence type="ECO:0000313" key="2">
    <source>
        <dbReference type="Proteomes" id="UP000499080"/>
    </source>
</evidence>
<organism evidence="1 2">
    <name type="scientific">Araneus ventricosus</name>
    <name type="common">Orbweaver spider</name>
    <name type="synonym">Epeira ventricosa</name>
    <dbReference type="NCBI Taxonomy" id="182803"/>
    <lineage>
        <taxon>Eukaryota</taxon>
        <taxon>Metazoa</taxon>
        <taxon>Ecdysozoa</taxon>
        <taxon>Arthropoda</taxon>
        <taxon>Chelicerata</taxon>
        <taxon>Arachnida</taxon>
        <taxon>Araneae</taxon>
        <taxon>Araneomorphae</taxon>
        <taxon>Entelegynae</taxon>
        <taxon>Araneoidea</taxon>
        <taxon>Araneidae</taxon>
        <taxon>Araneus</taxon>
    </lineage>
</organism>
<accession>A0A4Y2KY69</accession>
<keyword evidence="2" id="KW-1185">Reference proteome</keyword>
<reference evidence="1 2" key="1">
    <citation type="journal article" date="2019" name="Sci. Rep.">
        <title>Orb-weaving spider Araneus ventricosus genome elucidates the spidroin gene catalogue.</title>
        <authorList>
            <person name="Kono N."/>
            <person name="Nakamura H."/>
            <person name="Ohtoshi R."/>
            <person name="Moran D.A.P."/>
            <person name="Shinohara A."/>
            <person name="Yoshida Y."/>
            <person name="Fujiwara M."/>
            <person name="Mori M."/>
            <person name="Tomita M."/>
            <person name="Arakawa K."/>
        </authorList>
    </citation>
    <scope>NUCLEOTIDE SEQUENCE [LARGE SCALE GENOMIC DNA]</scope>
</reference>
<evidence type="ECO:0000313" key="1">
    <source>
        <dbReference type="EMBL" id="GBN07242.1"/>
    </source>
</evidence>
<sequence length="172" mass="19543">MGSPTSPQAQESLSDKWKRLRNEGNGPCPVTNRISSRWRQAFYEEDFGKLDHRMTIFTVTVLKNKFDCIRLMKRTSSIEISQKHFPVGKNAFRESETKCQAYTAMRGSTNSSTSIGPPSSSLMIRNNRPNDVELNLIVGSGDPSMIVWDLDLTRCEPSGIRLMPRKRDKMIT</sequence>
<dbReference type="Proteomes" id="UP000499080">
    <property type="component" value="Unassembled WGS sequence"/>
</dbReference>
<name>A0A4Y2KY69_ARAVE</name>
<gene>
    <name evidence="1" type="ORF">AVEN_62715_1</name>
</gene>
<comment type="caution">
    <text evidence="1">The sequence shown here is derived from an EMBL/GenBank/DDBJ whole genome shotgun (WGS) entry which is preliminary data.</text>
</comment>
<dbReference type="AlphaFoldDB" id="A0A4Y2KY69"/>
<dbReference type="EMBL" id="BGPR01005143">
    <property type="protein sequence ID" value="GBN07242.1"/>
    <property type="molecule type" value="Genomic_DNA"/>
</dbReference>
<protein>
    <submittedName>
        <fullName evidence="1">Uncharacterized protein</fullName>
    </submittedName>
</protein>